<protein>
    <submittedName>
        <fullName evidence="2">Endoribonuclease L-PSP</fullName>
    </submittedName>
</protein>
<dbReference type="InterPro" id="IPR049368">
    <property type="entry name" value="FkbO_Hyg5-like_N"/>
</dbReference>
<dbReference type="AlphaFoldDB" id="A0A3D8JV73"/>
<name>A0A3D8JV73_9BURK</name>
<accession>A0A3D8JV73</accession>
<dbReference type="CDD" id="cd06153">
    <property type="entry name" value="YjgF_YER057c_UK114_like_5"/>
    <property type="match status" value="1"/>
</dbReference>
<gene>
    <name evidence="2" type="ORF">DWV00_23150</name>
</gene>
<dbReference type="Proteomes" id="UP000256838">
    <property type="component" value="Unassembled WGS sequence"/>
</dbReference>
<evidence type="ECO:0000313" key="2">
    <source>
        <dbReference type="EMBL" id="RDU96625.1"/>
    </source>
</evidence>
<dbReference type="InterPro" id="IPR035959">
    <property type="entry name" value="RutC-like_sf"/>
</dbReference>
<dbReference type="EMBL" id="QRGA01000014">
    <property type="protein sequence ID" value="RDU96625.1"/>
    <property type="molecule type" value="Genomic_DNA"/>
</dbReference>
<organism evidence="2 3">
    <name type="scientific">Trinickia dinghuensis</name>
    <dbReference type="NCBI Taxonomy" id="2291023"/>
    <lineage>
        <taxon>Bacteria</taxon>
        <taxon>Pseudomonadati</taxon>
        <taxon>Pseudomonadota</taxon>
        <taxon>Betaproteobacteria</taxon>
        <taxon>Burkholderiales</taxon>
        <taxon>Burkholderiaceae</taxon>
        <taxon>Trinickia</taxon>
    </lineage>
</organism>
<feature type="domain" description="Chorismatase FkbO/Hyg5-like N-terminal" evidence="1">
    <location>
        <begin position="20"/>
        <end position="144"/>
    </location>
</feature>
<sequence length="321" mass="34324">MARLVPASQRADEAGDACFEIWQCDAADLVSGGHGPLRYRFSEAAGIVFGSVSVHEGAAGIEHADGATPLERAAYAAYEAIFRVLDTLGMRHPLRIWNVVPAINAAQFGSERYRQFNTGRQRVFQAFGRPVIDSVPAASALGASVRIEGDAPPAIPLVVSFLATRSASDAVENPRQVSAYRYPAQYGPSAPTFARAAAWPGLRRPGAVPTLFVSGTASIVGHETVHRGDLMAQLRETLANIDAVLAEAARKGHGHPALSDLTYKVYVRDPHDVDALAAIDDMLRARCASPLRALYLHAEICRADLLLEIEASAGHGVERLA</sequence>
<reference evidence="2 3" key="1">
    <citation type="submission" date="2018-08" db="EMBL/GenBank/DDBJ databases">
        <title>Paraburkholderia sp. DHOM06 isolated from forest soil.</title>
        <authorList>
            <person name="Gao Z.-H."/>
            <person name="Qiu L.-H."/>
        </authorList>
    </citation>
    <scope>NUCLEOTIDE SEQUENCE [LARGE SCALE GENOMIC DNA]</scope>
    <source>
        <strain evidence="2 3">DHOM06</strain>
    </source>
</reference>
<evidence type="ECO:0000313" key="3">
    <source>
        <dbReference type="Proteomes" id="UP000256838"/>
    </source>
</evidence>
<evidence type="ECO:0000259" key="1">
    <source>
        <dbReference type="Pfam" id="PF21168"/>
    </source>
</evidence>
<comment type="caution">
    <text evidence="2">The sequence shown here is derived from an EMBL/GenBank/DDBJ whole genome shotgun (WGS) entry which is preliminary data.</text>
</comment>
<dbReference type="Pfam" id="PF21168">
    <property type="entry name" value="FkbO_Hyg5-like_N"/>
    <property type="match status" value="1"/>
</dbReference>
<dbReference type="Gene3D" id="3.30.1330.40">
    <property type="entry name" value="RutC-like"/>
    <property type="match status" value="1"/>
</dbReference>
<dbReference type="SUPFAM" id="SSF55298">
    <property type="entry name" value="YjgF-like"/>
    <property type="match status" value="1"/>
</dbReference>
<keyword evidence="3" id="KW-1185">Reference proteome</keyword>
<proteinExistence type="predicted"/>
<dbReference type="OrthoDB" id="1114505at2"/>